<dbReference type="CDD" id="cd17919">
    <property type="entry name" value="DEXHc_Snf"/>
    <property type="match status" value="1"/>
</dbReference>
<dbReference type="InterPro" id="IPR049730">
    <property type="entry name" value="SNF2/RAD54-like_C"/>
</dbReference>
<keyword evidence="5" id="KW-1185">Reference proteome</keyword>
<dbReference type="InterPro" id="IPR038718">
    <property type="entry name" value="SNF2-like_sf"/>
</dbReference>
<dbReference type="EMBL" id="FNBX01000012">
    <property type="protein sequence ID" value="SDF74763.1"/>
    <property type="molecule type" value="Genomic_DNA"/>
</dbReference>
<dbReference type="CDD" id="cd18793">
    <property type="entry name" value="SF2_C_SNF"/>
    <property type="match status" value="1"/>
</dbReference>
<evidence type="ECO:0000313" key="5">
    <source>
        <dbReference type="Proteomes" id="UP000199355"/>
    </source>
</evidence>
<dbReference type="GO" id="GO:0005524">
    <property type="term" value="F:ATP binding"/>
    <property type="evidence" value="ECO:0007669"/>
    <property type="project" value="InterPro"/>
</dbReference>
<feature type="domain" description="Helicase ATP-binding" evidence="2">
    <location>
        <begin position="401"/>
        <end position="572"/>
    </location>
</feature>
<dbReference type="InterPro" id="IPR000330">
    <property type="entry name" value="SNF2_N"/>
</dbReference>
<keyword evidence="4" id="KW-0347">Helicase</keyword>
<keyword evidence="4" id="KW-0067">ATP-binding</keyword>
<dbReference type="PANTHER" id="PTHR45629">
    <property type="entry name" value="SNF2/RAD54 FAMILY MEMBER"/>
    <property type="match status" value="1"/>
</dbReference>
<dbReference type="SUPFAM" id="SSF52540">
    <property type="entry name" value="P-loop containing nucleoside triphosphate hydrolases"/>
    <property type="match status" value="2"/>
</dbReference>
<dbReference type="InterPro" id="IPR050496">
    <property type="entry name" value="SNF2_RAD54_helicase_repair"/>
</dbReference>
<dbReference type="Pfam" id="PF00176">
    <property type="entry name" value="SNF2-rel_dom"/>
    <property type="match status" value="1"/>
</dbReference>
<accession>A0A1G7NL74</accession>
<evidence type="ECO:0000259" key="2">
    <source>
        <dbReference type="PROSITE" id="PS51192"/>
    </source>
</evidence>
<dbReference type="GO" id="GO:0016787">
    <property type="term" value="F:hydrolase activity"/>
    <property type="evidence" value="ECO:0007669"/>
    <property type="project" value="UniProtKB-KW"/>
</dbReference>
<dbReference type="GO" id="GO:0004386">
    <property type="term" value="F:helicase activity"/>
    <property type="evidence" value="ECO:0007669"/>
    <property type="project" value="UniProtKB-KW"/>
</dbReference>
<evidence type="ECO:0000259" key="3">
    <source>
        <dbReference type="PROSITE" id="PS51194"/>
    </source>
</evidence>
<dbReference type="InterPro" id="IPR027417">
    <property type="entry name" value="P-loop_NTPase"/>
</dbReference>
<dbReference type="Proteomes" id="UP000199355">
    <property type="component" value="Unassembled WGS sequence"/>
</dbReference>
<evidence type="ECO:0000256" key="1">
    <source>
        <dbReference type="ARBA" id="ARBA00022801"/>
    </source>
</evidence>
<protein>
    <submittedName>
        <fullName evidence="4">Helicase conserved C-terminal domain-containing protein</fullName>
    </submittedName>
</protein>
<dbReference type="PROSITE" id="PS51194">
    <property type="entry name" value="HELICASE_CTER"/>
    <property type="match status" value="1"/>
</dbReference>
<feature type="domain" description="Helicase C-terminal" evidence="3">
    <location>
        <begin position="730"/>
        <end position="888"/>
    </location>
</feature>
<dbReference type="AlphaFoldDB" id="A0A1G7NL74"/>
<dbReference type="SMART" id="SM00490">
    <property type="entry name" value="HELICc"/>
    <property type="match status" value="1"/>
</dbReference>
<evidence type="ECO:0000313" key="4">
    <source>
        <dbReference type="EMBL" id="SDF74763.1"/>
    </source>
</evidence>
<dbReference type="SMART" id="SM00487">
    <property type="entry name" value="DEXDc"/>
    <property type="match status" value="1"/>
</dbReference>
<sequence length="901" mass="101612">MAKCQPWELAALALPPALPFHLRVHPRGSLTIGSKFAVEYAFHALSRPILFTRTGIMVKAEGKEYCLLDPNYSIITKIDAYRTDPLTDPQDRMFWWAELLDLMCKPDEVIDNKALRSYKIARAYHFTVSIQSIRGDLRITPRLLAEVPTHENEDGSTQENKILPPQAHATFVKDFEQHPLRTQYALGSGYFISLPKEMQVGLSAVKGVNRSSIQEKIDFINNPYEFLKKRLAGDLSEEIIDSIFVETPLFLEERVKGLCIWEARNVFPTSSSGQKWLPDTLPDTVQILVGDQAYQVSVPELRQFIADVAGALENNEPLVSLCGDNISVTFDLLEQLKTTARIFLEGEKQGKVEIFRIAPRVTDVDEVCAVPTRPAWEGAIEYAAGVHPHLHQQDGIDWLQAHWRAGTSGALLADDMGLGKTLQTLSFMWWLFKQMETGHADRHPILIVAPTALIKNWQEEAEKFFDRALGNPLEAYGPFFTAFASRAAAREALMQHPWAITTYETMRDKIEVFVGPYSLLVFDEAQKIKNPGALVSEMAKSIKTEFCLALTGTPVENSLRDLVSIVDRVQPTRKQKLLRFVENYETIERGGKPTFGPYPKGVHCPNTSRSNNASQHDEPEEAYDKEIFLQKIKEELECATPPVLLRRLKDTHWNERPEKTILPPYEDIMPPLQAQIYDAALANAKEKLRMGSMGAVLEAIQRMRQISLHPPLDPTDSPQKMLECSARIVRLMTILDEIQKRDEKTLVFVEYLETQARLATLLSEKYSLSVSCINGGVQATQRQGIVNKFQNGPDGFDVLLLSPKAGGVGLNLTAANHVIHLTRWWNPAVEDQCTDRVYRIGQKKAVFLHYPLAIHPTYGDQSFDCNLHRLLDKKRALSQGVLSPTNPRDTREVFEALLGDA</sequence>
<organism evidence="4 5">
    <name type="scientific">Desulfovibrio legallii</name>
    <dbReference type="NCBI Taxonomy" id="571438"/>
    <lineage>
        <taxon>Bacteria</taxon>
        <taxon>Pseudomonadati</taxon>
        <taxon>Thermodesulfobacteriota</taxon>
        <taxon>Desulfovibrionia</taxon>
        <taxon>Desulfovibrionales</taxon>
        <taxon>Desulfovibrionaceae</taxon>
        <taxon>Desulfovibrio</taxon>
    </lineage>
</organism>
<dbReference type="PANTHER" id="PTHR45629:SF7">
    <property type="entry name" value="DNA EXCISION REPAIR PROTEIN ERCC-6-RELATED"/>
    <property type="match status" value="1"/>
</dbReference>
<dbReference type="Pfam" id="PF00271">
    <property type="entry name" value="Helicase_C"/>
    <property type="match status" value="1"/>
</dbReference>
<keyword evidence="1" id="KW-0378">Hydrolase</keyword>
<gene>
    <name evidence="4" type="ORF">SAMN05192586_1121</name>
</gene>
<dbReference type="Gene3D" id="3.40.50.300">
    <property type="entry name" value="P-loop containing nucleotide triphosphate hydrolases"/>
    <property type="match status" value="1"/>
</dbReference>
<dbReference type="InterPro" id="IPR014001">
    <property type="entry name" value="Helicase_ATP-bd"/>
</dbReference>
<keyword evidence="4" id="KW-0547">Nucleotide-binding</keyword>
<dbReference type="STRING" id="571438.SAMN05192586_1121"/>
<dbReference type="Gene3D" id="3.40.50.10810">
    <property type="entry name" value="Tandem AAA-ATPase domain"/>
    <property type="match status" value="1"/>
</dbReference>
<dbReference type="PROSITE" id="PS51192">
    <property type="entry name" value="HELICASE_ATP_BIND_1"/>
    <property type="match status" value="1"/>
</dbReference>
<name>A0A1G7NL74_9BACT</name>
<reference evidence="5" key="1">
    <citation type="submission" date="2016-10" db="EMBL/GenBank/DDBJ databases">
        <authorList>
            <person name="Varghese N."/>
            <person name="Submissions S."/>
        </authorList>
    </citation>
    <scope>NUCLEOTIDE SEQUENCE [LARGE SCALE GENOMIC DNA]</scope>
    <source>
        <strain evidence="5">KHC7</strain>
    </source>
</reference>
<proteinExistence type="predicted"/>
<dbReference type="InterPro" id="IPR001650">
    <property type="entry name" value="Helicase_C-like"/>
</dbReference>